<evidence type="ECO:0000259" key="3">
    <source>
        <dbReference type="Pfam" id="PF07967"/>
    </source>
</evidence>
<dbReference type="OrthoDB" id="3987180at2759"/>
<proteinExistence type="predicted"/>
<name>A0A0V1PQ07_9ASCO</name>
<sequence length="472" mass="54817">MSGTPKVLKEYLELISSPSHETYIDQDERGMDRIFNHPDIQYFKNIKAKNHYNYHKLKNKNKHRPETSIIKSPAFDPYSREYLLKRLSTFTALNWHIPLSSDQSDINELSCARNGWKCVSISANNNTKNHLLCTSCNHQLILKFNDINSPSTFVPFDFDIEDYQELNKSLVSEYSKQIRKFGHSSDCPWINFETPLEGVYYPRPFINSTNELLTNEYLKNLKNLASNLDVLNSTSGVFKDALFNEEENPKFSDFIKISKNWLLNRYFKDNKENFFNLLERVPQWVYKVAVLGWGLHIQSFSNHLVLLLICSKCNKRIFLNSVYHEPIEKNNLIAATDLGINLPSSGVLTPCKFPPLILGKDEHHDTLYTDSGPDESELDGWDKDKIDLVEEHKSWCCNIKLIDGSTSLYQYYINIVTNSGNIHNEGTFYTQYDIDVSNILNSAHKRKHSFDINEGLDKFHKLRKLYLVDDDI</sequence>
<protein>
    <recommendedName>
        <fullName evidence="3">C3HC-type domain-containing protein</fullName>
    </recommendedName>
</protein>
<evidence type="ECO:0000256" key="1">
    <source>
        <dbReference type="ARBA" id="ARBA00004123"/>
    </source>
</evidence>
<dbReference type="Pfam" id="PF07967">
    <property type="entry name" value="zf-C3HC"/>
    <property type="match status" value="1"/>
</dbReference>
<dbReference type="InterPro" id="IPR012935">
    <property type="entry name" value="NuBaID_N"/>
</dbReference>
<dbReference type="GeneID" id="26842929"/>
<reference evidence="4 5" key="1">
    <citation type="submission" date="2015-11" db="EMBL/GenBank/DDBJ databases">
        <title>The genome of Debaryomyces fabryi.</title>
        <authorList>
            <person name="Tafer H."/>
            <person name="Lopandic K."/>
        </authorList>
    </citation>
    <scope>NUCLEOTIDE SEQUENCE [LARGE SCALE GENOMIC DNA]</scope>
    <source>
        <strain evidence="4 5">CBS 789</strain>
    </source>
</reference>
<comment type="caution">
    <text evidence="4">The sequence shown here is derived from an EMBL/GenBank/DDBJ whole genome shotgun (WGS) entry which is preliminary data.</text>
</comment>
<evidence type="ECO:0000313" key="5">
    <source>
        <dbReference type="Proteomes" id="UP000054251"/>
    </source>
</evidence>
<evidence type="ECO:0000313" key="4">
    <source>
        <dbReference type="EMBL" id="KRZ98320.1"/>
    </source>
</evidence>
<dbReference type="RefSeq" id="XP_015464423.1">
    <property type="nucleotide sequence ID" value="XM_015614749.1"/>
</dbReference>
<dbReference type="EMBL" id="LMYN01000341">
    <property type="protein sequence ID" value="KRZ98320.1"/>
    <property type="molecule type" value="Genomic_DNA"/>
</dbReference>
<dbReference type="PANTHER" id="PTHR15835:SF6">
    <property type="entry name" value="ZINC FINGER C3HC-TYPE PROTEIN 1"/>
    <property type="match status" value="1"/>
</dbReference>
<dbReference type="AlphaFoldDB" id="A0A0V1PQ07"/>
<gene>
    <name evidence="4" type="ORF">AC631_05920</name>
</gene>
<dbReference type="PANTHER" id="PTHR15835">
    <property type="entry name" value="NUCLEAR-INTERACTING PARTNER OF ALK"/>
    <property type="match status" value="1"/>
</dbReference>
<keyword evidence="2" id="KW-0539">Nucleus</keyword>
<evidence type="ECO:0000256" key="2">
    <source>
        <dbReference type="ARBA" id="ARBA00023242"/>
    </source>
</evidence>
<dbReference type="GO" id="GO:0008270">
    <property type="term" value="F:zinc ion binding"/>
    <property type="evidence" value="ECO:0007669"/>
    <property type="project" value="InterPro"/>
</dbReference>
<feature type="domain" description="C3HC-type" evidence="3">
    <location>
        <begin position="77"/>
        <end position="234"/>
    </location>
</feature>
<dbReference type="Proteomes" id="UP000054251">
    <property type="component" value="Unassembled WGS sequence"/>
</dbReference>
<accession>A0A0V1PQ07</accession>
<keyword evidence="5" id="KW-1185">Reference proteome</keyword>
<comment type="subcellular location">
    <subcellularLocation>
        <location evidence="1">Nucleus</location>
    </subcellularLocation>
</comment>
<organism evidence="4 5">
    <name type="scientific">Debaryomyces fabryi</name>
    <dbReference type="NCBI Taxonomy" id="58627"/>
    <lineage>
        <taxon>Eukaryota</taxon>
        <taxon>Fungi</taxon>
        <taxon>Dikarya</taxon>
        <taxon>Ascomycota</taxon>
        <taxon>Saccharomycotina</taxon>
        <taxon>Pichiomycetes</taxon>
        <taxon>Debaryomycetaceae</taxon>
        <taxon>Debaryomyces</taxon>
    </lineage>
</organism>
<dbReference type="GO" id="GO:0005634">
    <property type="term" value="C:nucleus"/>
    <property type="evidence" value="ECO:0007669"/>
    <property type="project" value="UniProtKB-SubCell"/>
</dbReference>